<keyword evidence="2" id="KW-1185">Reference proteome</keyword>
<sequence>MAFFFTHFILMNFNLFWFVNKVENRLLDFFFFRIKFYFYKSILFFKALKKFLKFHLILLFPQLLFSEYDEFFG</sequence>
<proteinExistence type="predicted"/>
<evidence type="ECO:0000313" key="2">
    <source>
        <dbReference type="Proteomes" id="UP000262142"/>
    </source>
</evidence>
<reference evidence="1 2" key="1">
    <citation type="submission" date="2018-09" db="EMBL/GenBank/DDBJ databases">
        <authorList>
            <consortium name="Pathogen Informatics"/>
        </authorList>
    </citation>
    <scope>NUCLEOTIDE SEQUENCE [LARGE SCALE GENOMIC DNA]</scope>
    <source>
        <strain evidence="1 2">OH-22767</strain>
    </source>
</reference>
<accession>A0A383U0N5</accession>
<protein>
    <submittedName>
        <fullName evidence="1">Uncharacterized protein</fullName>
    </submittedName>
</protein>
<dbReference type="Proteomes" id="UP000262142">
    <property type="component" value="Unassembled WGS sequence"/>
</dbReference>
<organism evidence="1 2">
    <name type="scientific">Candidatus Ornithobacterium hominis</name>
    <dbReference type="NCBI Taxonomy" id="2497989"/>
    <lineage>
        <taxon>Bacteria</taxon>
        <taxon>Pseudomonadati</taxon>
        <taxon>Bacteroidota</taxon>
        <taxon>Flavobacteriia</taxon>
        <taxon>Flavobacteriales</taxon>
        <taxon>Weeksellaceae</taxon>
        <taxon>Ornithobacterium</taxon>
    </lineage>
</organism>
<name>A0A383U0N5_9FLAO</name>
<dbReference type="EMBL" id="UNSC01000004">
    <property type="protein sequence ID" value="SZD73009.1"/>
    <property type="molecule type" value="Genomic_DNA"/>
</dbReference>
<dbReference type="AlphaFoldDB" id="A0A383U0N5"/>
<evidence type="ECO:0000313" key="1">
    <source>
        <dbReference type="EMBL" id="SZD73009.1"/>
    </source>
</evidence>
<gene>
    <name evidence="1" type="ORF">SAMEA104719789_01112</name>
</gene>